<dbReference type="AlphaFoldDB" id="S9UUR6"/>
<keyword evidence="1" id="KW-1133">Transmembrane helix</keyword>
<dbReference type="Proteomes" id="UP000515908">
    <property type="component" value="Chromosome 20"/>
</dbReference>
<keyword evidence="1" id="KW-0472">Membrane</keyword>
<name>S9UUR6_9TRYP</name>
<gene>
    <name evidence="2" type="ORF">ADEAN_000886600</name>
</gene>
<dbReference type="VEuPathDB" id="TriTrypDB:ADEAN_000886600"/>
<evidence type="ECO:0000313" key="2">
    <source>
        <dbReference type="EMBL" id="CAD2221334.1"/>
    </source>
</evidence>
<dbReference type="PANTHER" id="PTHR15460:SF3">
    <property type="entry name" value="PEROXISOMAL MEMBRANE PROTEIN 4"/>
    <property type="match status" value="1"/>
</dbReference>
<accession>S9UUR6</accession>
<dbReference type="InterPro" id="IPR019531">
    <property type="entry name" value="Pmp4"/>
</dbReference>
<feature type="transmembrane region" description="Helical" evidence="1">
    <location>
        <begin position="153"/>
        <end position="170"/>
    </location>
</feature>
<dbReference type="EMBL" id="LR877164">
    <property type="protein sequence ID" value="CAD2221334.1"/>
    <property type="molecule type" value="Genomic_DNA"/>
</dbReference>
<dbReference type="Pfam" id="PF02466">
    <property type="entry name" value="Tim17"/>
    <property type="match status" value="1"/>
</dbReference>
<dbReference type="OrthoDB" id="39659at2759"/>
<sequence>MSDHNIVLTKVNEMIQSGDFDILFSAVKAFRNGVVYGTRVRAPHALVLNLVWSKAPYSTLPRRIFNVTKTHALGLGCSGILFTVVRLILKYLQGESKMWHHALAGFLIGISFWGDVNSPVHQQMMMYLLARNVCSLFQLAVEKCRVNVPSWGYRAYMGMLWAIVLVFFMHRPDLQQSSLRQSLQYIYLDSSKFSNWYDVFVMNTAGSL</sequence>
<feature type="transmembrane region" description="Helical" evidence="1">
    <location>
        <begin position="72"/>
        <end position="92"/>
    </location>
</feature>
<keyword evidence="1" id="KW-0812">Transmembrane</keyword>
<dbReference type="PANTHER" id="PTHR15460">
    <property type="entry name" value="PEROXISOMAL MEMBRANE PROTEIN 4"/>
    <property type="match status" value="1"/>
</dbReference>
<evidence type="ECO:0000313" key="3">
    <source>
        <dbReference type="Proteomes" id="UP000515908"/>
    </source>
</evidence>
<organism evidence="2 3">
    <name type="scientific">Angomonas deanei</name>
    <dbReference type="NCBI Taxonomy" id="59799"/>
    <lineage>
        <taxon>Eukaryota</taxon>
        <taxon>Discoba</taxon>
        <taxon>Euglenozoa</taxon>
        <taxon>Kinetoplastea</taxon>
        <taxon>Metakinetoplastina</taxon>
        <taxon>Trypanosomatida</taxon>
        <taxon>Trypanosomatidae</taxon>
        <taxon>Strigomonadinae</taxon>
        <taxon>Angomonas</taxon>
    </lineage>
</organism>
<keyword evidence="3" id="KW-1185">Reference proteome</keyword>
<dbReference type="GO" id="GO:0005778">
    <property type="term" value="C:peroxisomal membrane"/>
    <property type="evidence" value="ECO:0007669"/>
    <property type="project" value="TreeGrafter"/>
</dbReference>
<reference evidence="2 3" key="1">
    <citation type="submission" date="2020-08" db="EMBL/GenBank/DDBJ databases">
        <authorList>
            <person name="Newling K."/>
            <person name="Davey J."/>
            <person name="Forrester S."/>
        </authorList>
    </citation>
    <scope>NUCLEOTIDE SEQUENCE [LARGE SCALE GENOMIC DNA]</scope>
    <source>
        <strain evidence="3">Crithidia deanei Carvalho (ATCC PRA-265)</strain>
    </source>
</reference>
<feature type="transmembrane region" description="Helical" evidence="1">
    <location>
        <begin position="98"/>
        <end position="117"/>
    </location>
</feature>
<protein>
    <submittedName>
        <fullName evidence="2">Tim17/Tim22/Tim23/Pmp24 family, putative</fullName>
    </submittedName>
</protein>
<proteinExistence type="predicted"/>
<evidence type="ECO:0000256" key="1">
    <source>
        <dbReference type="SAM" id="Phobius"/>
    </source>
</evidence>